<accession>A0A8S1BL15</accession>
<feature type="region of interest" description="Disordered" evidence="1">
    <location>
        <begin position="1"/>
        <end position="60"/>
    </location>
</feature>
<keyword evidence="4" id="KW-1185">Reference proteome</keyword>
<dbReference type="Proteomes" id="UP000494106">
    <property type="component" value="Unassembled WGS sequence"/>
</dbReference>
<evidence type="ECO:0000313" key="4">
    <source>
        <dbReference type="Proteomes" id="UP000494106"/>
    </source>
</evidence>
<comment type="caution">
    <text evidence="3">The sequence shown here is derived from an EMBL/GenBank/DDBJ whole genome shotgun (WGS) entry which is preliminary data.</text>
</comment>
<dbReference type="EMBL" id="CADEBC010000608">
    <property type="protein sequence ID" value="CAB3259245.1"/>
    <property type="molecule type" value="Genomic_DNA"/>
</dbReference>
<organism evidence="3 4">
    <name type="scientific">Arctia plantaginis</name>
    <name type="common">Wood tiger moth</name>
    <name type="synonym">Phalaena plantaginis</name>
    <dbReference type="NCBI Taxonomy" id="874455"/>
    <lineage>
        <taxon>Eukaryota</taxon>
        <taxon>Metazoa</taxon>
        <taxon>Ecdysozoa</taxon>
        <taxon>Arthropoda</taxon>
        <taxon>Hexapoda</taxon>
        <taxon>Insecta</taxon>
        <taxon>Pterygota</taxon>
        <taxon>Neoptera</taxon>
        <taxon>Endopterygota</taxon>
        <taxon>Lepidoptera</taxon>
        <taxon>Glossata</taxon>
        <taxon>Ditrysia</taxon>
        <taxon>Noctuoidea</taxon>
        <taxon>Erebidae</taxon>
        <taxon>Arctiinae</taxon>
        <taxon>Arctia</taxon>
    </lineage>
</organism>
<dbReference type="Pfam" id="PF13843">
    <property type="entry name" value="DDE_Tnp_1_7"/>
    <property type="match status" value="1"/>
</dbReference>
<dbReference type="InterPro" id="IPR029526">
    <property type="entry name" value="PGBD"/>
</dbReference>
<dbReference type="OrthoDB" id="10057959at2759"/>
<dbReference type="AlphaFoldDB" id="A0A8S1BL15"/>
<protein>
    <recommendedName>
        <fullName evidence="2">PiggyBac transposable element-derived protein domain-containing protein</fullName>
    </recommendedName>
</protein>
<feature type="compositionally biased region" description="Polar residues" evidence="1">
    <location>
        <begin position="34"/>
        <end position="51"/>
    </location>
</feature>
<feature type="compositionally biased region" description="Acidic residues" evidence="1">
    <location>
        <begin position="12"/>
        <end position="25"/>
    </location>
</feature>
<evidence type="ECO:0000259" key="2">
    <source>
        <dbReference type="Pfam" id="PF13843"/>
    </source>
</evidence>
<gene>
    <name evidence="3" type="ORF">APLA_LOCUS16957</name>
</gene>
<evidence type="ECO:0000256" key="1">
    <source>
        <dbReference type="SAM" id="MobiDB-lite"/>
    </source>
</evidence>
<reference evidence="3 4" key="1">
    <citation type="submission" date="2020-04" db="EMBL/GenBank/DDBJ databases">
        <authorList>
            <person name="Wallbank WR R."/>
            <person name="Pardo Diaz C."/>
            <person name="Kozak K."/>
            <person name="Martin S."/>
            <person name="Jiggins C."/>
            <person name="Moest M."/>
            <person name="Warren A I."/>
            <person name="Byers J.R.P. K."/>
            <person name="Montejo-Kovacevich G."/>
            <person name="Yen C E."/>
        </authorList>
    </citation>
    <scope>NUCLEOTIDE SEQUENCE [LARGE SCALE GENOMIC DNA]</scope>
</reference>
<dbReference type="PANTHER" id="PTHR46599">
    <property type="entry name" value="PIGGYBAC TRANSPOSABLE ELEMENT-DERIVED PROTEIN 4"/>
    <property type="match status" value="1"/>
</dbReference>
<proteinExistence type="predicted"/>
<evidence type="ECO:0000313" key="3">
    <source>
        <dbReference type="EMBL" id="CAB3259245.1"/>
    </source>
</evidence>
<feature type="domain" description="PiggyBac transposable element-derived protein" evidence="2">
    <location>
        <begin position="67"/>
        <end position="310"/>
    </location>
</feature>
<name>A0A8S1BL15_ARCPL</name>
<dbReference type="PANTHER" id="PTHR46599:SF6">
    <property type="entry name" value="DUAL SPECIFICITY PHOSPHATASE 26"/>
    <property type="match status" value="1"/>
</dbReference>
<sequence>MDDERIISMLEDVPDNSTEESNSELENDHCSDHIISSGTEQGASSVESSSGHENEDESDDDVPLSFLRTIRSIFDSFVLNCQKAYIPHEYMTIDEMLWAFRGRCGVRVYIPSKPAKYGIKAYALVDAKSFYTFNIEVYPGKQPDGPYAFSNTAYDVVDRLVKSITKSHRNLTFDNWFTSYELMKHLLAEHGLTATGTVRKNKRCIPNSFLKTGKQPASSMFGFQRDVSIVSYAPKKNKVVILMSTLHHDDLIDVTTGDKRKPEMVTFYNSTKAGVDVVDEMSVNYDVSRNSKRWPMTVFYAILNIAAINANIIYRANRNLNTKRTEFIRNLGLSLVYEHLRQRKDKTNIPLYIRNRISSQIGEASASLSSQNIGARPVRCRDCPNKKDRKTKNACKHCGKAICKEHAVLFCSDCANVQD</sequence>